<organism evidence="1 2">
    <name type="scientific">Gillisia mitskevichiae</name>
    <dbReference type="NCBI Taxonomy" id="270921"/>
    <lineage>
        <taxon>Bacteria</taxon>
        <taxon>Pseudomonadati</taxon>
        <taxon>Bacteroidota</taxon>
        <taxon>Flavobacteriia</taxon>
        <taxon>Flavobacteriales</taxon>
        <taxon>Flavobacteriaceae</taxon>
        <taxon>Gillisia</taxon>
    </lineage>
</organism>
<dbReference type="Proteomes" id="UP000276282">
    <property type="component" value="Unassembled WGS sequence"/>
</dbReference>
<dbReference type="OrthoDB" id="5381604at2"/>
<proteinExistence type="predicted"/>
<dbReference type="AlphaFoldDB" id="A0A495PXI2"/>
<evidence type="ECO:0000313" key="2">
    <source>
        <dbReference type="Proteomes" id="UP000276282"/>
    </source>
</evidence>
<evidence type="ECO:0000313" key="1">
    <source>
        <dbReference type="EMBL" id="RKS55855.1"/>
    </source>
</evidence>
<dbReference type="EMBL" id="RBLG01000001">
    <property type="protein sequence ID" value="RKS55855.1"/>
    <property type="molecule type" value="Genomic_DNA"/>
</dbReference>
<sequence length="658" mass="72265">MKTIKLFLSYISIGLLMFIFSCTEEDQFFPSITSIPCEQTNVVADPNIISDFQCQANVVFDEVEAVLNPDESGANTSRFVGQYNDPSAPWDALIVDYGTSIDLSTFNTFKIKVKTSVAGTLKAKLEGGASPGKEVDANITNTSGWVEYTFDFSDQFNQDHTKLVLFFNAGVENDGTDIYYIDDLKWVTTADPCAGVATDLNVVNDFDCQKNQEVPEVELTANPSKSDVNNSKFVGKYIDEVGAWDAVIIDYGEAIDLTTHNVFKIKVWAPVEGILKAKLEGGTSAGIEKDATITKTGEWVEYSYDFSDQALENHTKIVLFFNAGVETDGTQVYFIDALKFAELSDACNGVTPDLSIINDFNCQQNTTIPGFISTSIVENPMEGDANPSDLVLEVIDNGTEAYDALIFESTQSFDLSTKNYFKIKVLAERAVPLLVKLEGGTSPVKEVFADIDVVGEWAEYTVDFTDQVGSDHKKVVLFFNGGQNDGTPTDKYYIDDLRFAAFDPCDGVASNMDIVNDFECQQNYEITCCVTTEIVANPNVSGVNTSSTVLKVTDNGLEAYDALVFDRGGVIDLGTKNKLKIKILSTRAVPLLAKLEGGSSTPKEIFIDITVVDEWTEYTVDFSDQAGENHQKIVLFFNGGQSDGTAADIYFIDDIKWE</sequence>
<comment type="caution">
    <text evidence="1">The sequence shown here is derived from an EMBL/GenBank/DDBJ whole genome shotgun (WGS) entry which is preliminary data.</text>
</comment>
<dbReference type="RefSeq" id="WP_147405613.1">
    <property type="nucleotide sequence ID" value="NZ_RBLG01000001.1"/>
</dbReference>
<dbReference type="SUPFAM" id="SSF49785">
    <property type="entry name" value="Galactose-binding domain-like"/>
    <property type="match status" value="2"/>
</dbReference>
<gene>
    <name evidence="1" type="ORF">BC962_0827</name>
</gene>
<accession>A0A495PXI2</accession>
<keyword evidence="2" id="KW-1185">Reference proteome</keyword>
<dbReference type="Gene3D" id="2.60.120.260">
    <property type="entry name" value="Galactose-binding domain-like"/>
    <property type="match status" value="3"/>
</dbReference>
<reference evidence="1 2" key="1">
    <citation type="submission" date="2018-10" db="EMBL/GenBank/DDBJ databases">
        <title>Genomic Encyclopedia of Archaeal and Bacterial Type Strains, Phase II (KMG-II): from individual species to whole genera.</title>
        <authorList>
            <person name="Goeker M."/>
        </authorList>
    </citation>
    <scope>NUCLEOTIDE SEQUENCE [LARGE SCALE GENOMIC DNA]</scope>
    <source>
        <strain evidence="1 2">DSM 19839</strain>
    </source>
</reference>
<dbReference type="PROSITE" id="PS51257">
    <property type="entry name" value="PROKAR_LIPOPROTEIN"/>
    <property type="match status" value="1"/>
</dbReference>
<protein>
    <recommendedName>
        <fullName evidence="3">Carbohydrate binding protein</fullName>
    </recommendedName>
</protein>
<name>A0A495PXI2_9FLAO</name>
<dbReference type="InterPro" id="IPR008979">
    <property type="entry name" value="Galactose-bd-like_sf"/>
</dbReference>
<evidence type="ECO:0008006" key="3">
    <source>
        <dbReference type="Google" id="ProtNLM"/>
    </source>
</evidence>